<name>A0A6C2CGH1_9RHOO</name>
<dbReference type="Proteomes" id="UP000389128">
    <property type="component" value="Unassembled WGS sequence"/>
</dbReference>
<protein>
    <recommendedName>
        <fullName evidence="1">Multi-ubiquitin domain-containing protein</fullName>
    </recommendedName>
</protein>
<gene>
    <name evidence="2" type="ORF">ETQ85_22295</name>
</gene>
<keyword evidence="3" id="KW-1185">Reference proteome</keyword>
<feature type="domain" description="Multi-ubiquitin" evidence="1">
    <location>
        <begin position="101"/>
        <end position="166"/>
    </location>
</feature>
<sequence>MSSNQQLHDEAVARGHDSRESGAYRISFGLEGLTFRDIDMLDPVPTGRQILAGAGLDHREDYILYAYLNTGDFEDVRLDEVFDLRSKGAESFIAFKSDRDFKFSLNDRQLAWGHSEMLGSVLYGLANTSPEEAVFLEVRGGKDQLIEPDERVNLDAPGIERFITAPKPHPVQYEIFVNGKPRKYHDEQISYEDVVRLAFPEGPFDILYTVAFANLHGHDGTLAPGQSTVVHNGMEFRVRKTNRS</sequence>
<comment type="caution">
    <text evidence="2">The sequence shown here is derived from an EMBL/GenBank/DDBJ whole genome shotgun (WGS) entry which is preliminary data.</text>
</comment>
<dbReference type="InterPro" id="IPR027802">
    <property type="entry name" value="Multi-ubiquitin_dom"/>
</dbReference>
<proteinExistence type="predicted"/>
<organism evidence="2 3">
    <name type="scientific">Zoogloea oleivorans</name>
    <dbReference type="NCBI Taxonomy" id="1552750"/>
    <lineage>
        <taxon>Bacteria</taxon>
        <taxon>Pseudomonadati</taxon>
        <taxon>Pseudomonadota</taxon>
        <taxon>Betaproteobacteria</taxon>
        <taxon>Rhodocyclales</taxon>
        <taxon>Zoogloeaceae</taxon>
        <taxon>Zoogloea</taxon>
    </lineage>
</organism>
<dbReference type="Pfam" id="PF14452">
    <property type="entry name" value="Multi_ubiq"/>
    <property type="match status" value="3"/>
</dbReference>
<dbReference type="AlphaFoldDB" id="A0A6C2CGH1"/>
<dbReference type="EMBL" id="SDKK01000030">
    <property type="protein sequence ID" value="TYC52722.1"/>
    <property type="molecule type" value="Genomic_DNA"/>
</dbReference>
<dbReference type="RefSeq" id="WP_148581265.1">
    <property type="nucleotide sequence ID" value="NZ_SDKK01000030.1"/>
</dbReference>
<feature type="domain" description="Multi-ubiquitin" evidence="1">
    <location>
        <begin position="35"/>
        <end position="96"/>
    </location>
</feature>
<evidence type="ECO:0000313" key="2">
    <source>
        <dbReference type="EMBL" id="TYC52722.1"/>
    </source>
</evidence>
<feature type="domain" description="Multi-ubiquitin" evidence="1">
    <location>
        <begin position="173"/>
        <end position="240"/>
    </location>
</feature>
<evidence type="ECO:0000313" key="3">
    <source>
        <dbReference type="Proteomes" id="UP000389128"/>
    </source>
</evidence>
<reference evidence="2 3" key="1">
    <citation type="submission" date="2019-01" db="EMBL/GenBank/DDBJ databases">
        <title>Zoogloea oleivorans genome sequencing and assembly.</title>
        <authorList>
            <person name="Tancsics A."/>
            <person name="Farkas M."/>
            <person name="Kriszt B."/>
            <person name="Maroti G."/>
            <person name="Horvath B."/>
        </authorList>
    </citation>
    <scope>NUCLEOTIDE SEQUENCE [LARGE SCALE GENOMIC DNA]</scope>
    <source>
        <strain evidence="2 3">Buc</strain>
    </source>
</reference>
<accession>A0A6C2CGH1</accession>
<dbReference type="OrthoDB" id="256126at2"/>
<evidence type="ECO:0000259" key="1">
    <source>
        <dbReference type="Pfam" id="PF14452"/>
    </source>
</evidence>